<keyword evidence="2" id="KW-0378">Hydrolase</keyword>
<evidence type="ECO:0000313" key="3">
    <source>
        <dbReference type="Proteomes" id="UP000231564"/>
    </source>
</evidence>
<dbReference type="InterPro" id="IPR036514">
    <property type="entry name" value="SGNH_hydro_sf"/>
</dbReference>
<dbReference type="SUPFAM" id="SSF52266">
    <property type="entry name" value="SGNH hydrolase"/>
    <property type="match status" value="1"/>
</dbReference>
<evidence type="ECO:0000313" key="2">
    <source>
        <dbReference type="EMBL" id="SFZ84302.1"/>
    </source>
</evidence>
<proteinExistence type="predicted"/>
<dbReference type="GO" id="GO:0004622">
    <property type="term" value="F:phosphatidylcholine lysophospholipase activity"/>
    <property type="evidence" value="ECO:0007669"/>
    <property type="project" value="TreeGrafter"/>
</dbReference>
<dbReference type="InterPro" id="IPR051532">
    <property type="entry name" value="Ester_Hydrolysis_Enzymes"/>
</dbReference>
<name>A0A2H1ECE8_9FLAO</name>
<dbReference type="Gene3D" id="3.40.50.1110">
    <property type="entry name" value="SGNH hydrolase"/>
    <property type="match status" value="1"/>
</dbReference>
<keyword evidence="3" id="KW-1185">Reference proteome</keyword>
<protein>
    <submittedName>
        <fullName evidence="2">Partial carbohydrate esterase, family CE12</fullName>
        <ecNumber evidence="2">3.1.1.-</ecNumber>
    </submittedName>
</protein>
<sequence length="230" mass="26801">MVNLPYKIVCFGDSTTDASFTSKDYPKEYASLKPYTSWLDEKLPKILNRDIIIINSGVSGDTTNDAKIRFEKDVLHHNPDLVIIQFGANDQSIRQDLDLKKPAVEPDHYAYNLLYFIYNIKKINARIILMTPGVLLWNESFKKMYFKTPYITNERYGLTSNLQNYIQLIRKICVSQKIPLIDIFEKEIAYDNEPNNNLFNLLPDGLHPNNKGHFFIANEILFFLKTFKLH</sequence>
<dbReference type="EMBL" id="LT634361">
    <property type="protein sequence ID" value="SFZ84302.1"/>
    <property type="molecule type" value="Genomic_DNA"/>
</dbReference>
<dbReference type="GeneID" id="47724144"/>
<evidence type="ECO:0000259" key="1">
    <source>
        <dbReference type="Pfam" id="PF13472"/>
    </source>
</evidence>
<dbReference type="Proteomes" id="UP000231564">
    <property type="component" value="Chromosome MARIT"/>
</dbReference>
<reference evidence="2 3" key="1">
    <citation type="submission" date="2016-11" db="EMBL/GenBank/DDBJ databases">
        <authorList>
            <person name="Jaros S."/>
            <person name="Januszkiewicz K."/>
            <person name="Wedrychowicz H."/>
        </authorList>
    </citation>
    <scope>NUCLEOTIDE SEQUENCE [LARGE SCALE GENOMIC DNA]</scope>
    <source>
        <strain evidence="2">NCIMB 2154T</strain>
    </source>
</reference>
<dbReference type="STRING" id="1349785.GCA_000509405_01096"/>
<dbReference type="PANTHER" id="PTHR30383:SF5">
    <property type="entry name" value="SGNH HYDROLASE-TYPE ESTERASE DOMAIN-CONTAINING PROTEIN"/>
    <property type="match status" value="1"/>
</dbReference>
<dbReference type="EC" id="3.1.1.-" evidence="2"/>
<dbReference type="Pfam" id="PF13472">
    <property type="entry name" value="Lipase_GDSL_2"/>
    <property type="match status" value="1"/>
</dbReference>
<dbReference type="OrthoDB" id="9794725at2"/>
<organism evidence="2 3">
    <name type="scientific">Tenacibaculum maritimum NCIMB 2154</name>
    <dbReference type="NCBI Taxonomy" id="1349785"/>
    <lineage>
        <taxon>Bacteria</taxon>
        <taxon>Pseudomonadati</taxon>
        <taxon>Bacteroidota</taxon>
        <taxon>Flavobacteriia</taxon>
        <taxon>Flavobacteriales</taxon>
        <taxon>Flavobacteriaceae</taxon>
        <taxon>Tenacibaculum</taxon>
    </lineage>
</organism>
<feature type="domain" description="SGNH hydrolase-type esterase" evidence="1">
    <location>
        <begin position="10"/>
        <end position="213"/>
    </location>
</feature>
<gene>
    <name evidence="2" type="ORF">MARIT_2683</name>
</gene>
<dbReference type="PANTHER" id="PTHR30383">
    <property type="entry name" value="THIOESTERASE 1/PROTEASE 1/LYSOPHOSPHOLIPASE L1"/>
    <property type="match status" value="1"/>
</dbReference>
<accession>A0A2H1ECE8</accession>
<dbReference type="RefSeq" id="WP_024741551.1">
    <property type="nucleotide sequence ID" value="NZ_BAUG01000030.1"/>
</dbReference>
<dbReference type="AlphaFoldDB" id="A0A2H1ECE8"/>
<dbReference type="InterPro" id="IPR013830">
    <property type="entry name" value="SGNH_hydro"/>
</dbReference>
<dbReference type="KEGG" id="tmar:MARIT_2683"/>